<feature type="active site" description="Proton donor; for dehydratase activity" evidence="2">
    <location>
        <position position="489"/>
    </location>
</feature>
<dbReference type="Proteomes" id="UP000232003">
    <property type="component" value="Plasmid pNFSY07"/>
</dbReference>
<dbReference type="SMART" id="SM00822">
    <property type="entry name" value="PKS_KR"/>
    <property type="match status" value="1"/>
</dbReference>
<keyword evidence="4" id="KW-0614">Plasmid</keyword>
<evidence type="ECO:0000259" key="3">
    <source>
        <dbReference type="PROSITE" id="PS52019"/>
    </source>
</evidence>
<feature type="region of interest" description="C-terminal hotdog fold" evidence="2">
    <location>
        <begin position="422"/>
        <end position="572"/>
    </location>
</feature>
<dbReference type="InterPro" id="IPR049551">
    <property type="entry name" value="PKS_DH_C"/>
</dbReference>
<evidence type="ECO:0000313" key="4">
    <source>
        <dbReference type="EMBL" id="AUB44019.1"/>
    </source>
</evidence>
<dbReference type="KEGG" id="nfl:COO91_10235"/>
<gene>
    <name evidence="4" type="ORF">COO91_10235</name>
</gene>
<sequence length="588" mass="66382">MNRNTKIDSSSVILVSGGGRGVTAQCTIKLAKQYQCKFILLGRSQLAKTEPEWAKDCYNEAEIKKRIMQDLIAQGDKPTPVKIQKAFNHLSAQREITTTLSTIQQAGGQAEYLSVDITNYSALQVELAPIVQRLGQITGIIHGAGNLADKLIENKTEQDFETVYTAKVEGLESLLSSVEPNQLNFIVLFSSFVAFYGNPGQSDYALANEILNKTAYLLQRKYPYCRVVSIGWGPWDGGMVTPQLKKFFEQLNMELIPMEVGSQMLVNELNYSNHGTAQTLVISSPIVAQRKQLNPELQSFRIRRKLTLAANPFVYDHVIGGNPVLPAMCSIAWIANTCEQLYPGYKFFNCNSYKVLKGIIFDETLAKEYFLDLKEINKSDSGEINFEALLWSESSKGIPHYHYSAQIKLVQEIISAPTYKEFTQNQDPEVFSLLPYENGMLFHRPIFQGIKRILNITSDKLTAQCLLDNLEVEKQGQFPLQTFNPYTSDILFQCLLVWVKHFYNLGSLPLKVQNFKQFRPIPLDQEFYVSVKVLSESESNVYASATAHDAQGQIYIQISQMQVTTSERLNLLFLNNSCLEIDNSKIVN</sequence>
<protein>
    <submittedName>
        <fullName evidence="4">NADP-dependent 3-hydroxy acid dehydrogenase YdfG</fullName>
    </submittedName>
</protein>
<dbReference type="RefSeq" id="WP_100903910.1">
    <property type="nucleotide sequence ID" value="NZ_CAWNNC010000008.1"/>
</dbReference>
<dbReference type="InterPro" id="IPR042104">
    <property type="entry name" value="PKS_dehydratase_sf"/>
</dbReference>
<dbReference type="InterPro" id="IPR049900">
    <property type="entry name" value="PKS_mFAS_DH"/>
</dbReference>
<dbReference type="InterPro" id="IPR050091">
    <property type="entry name" value="PKS_NRPS_Biosynth_Enz"/>
</dbReference>
<accession>A0A2K8T8P5</accession>
<dbReference type="GO" id="GO:0004312">
    <property type="term" value="F:fatty acid synthase activity"/>
    <property type="evidence" value="ECO:0007669"/>
    <property type="project" value="TreeGrafter"/>
</dbReference>
<dbReference type="AlphaFoldDB" id="A0A2K8T8P5"/>
<dbReference type="PANTHER" id="PTHR43775">
    <property type="entry name" value="FATTY ACID SYNTHASE"/>
    <property type="match status" value="1"/>
</dbReference>
<dbReference type="OrthoDB" id="9778690at2"/>
<evidence type="ECO:0000313" key="5">
    <source>
        <dbReference type="Proteomes" id="UP000232003"/>
    </source>
</evidence>
<proteinExistence type="predicted"/>
<keyword evidence="1" id="KW-0808">Transferase</keyword>
<dbReference type="EMBL" id="CP024792">
    <property type="protein sequence ID" value="AUB44019.1"/>
    <property type="molecule type" value="Genomic_DNA"/>
</dbReference>
<dbReference type="InterPro" id="IPR013968">
    <property type="entry name" value="PKS_KR"/>
</dbReference>
<name>A0A2K8T8P5_9NOSO</name>
<dbReference type="InterPro" id="IPR057326">
    <property type="entry name" value="KR_dom"/>
</dbReference>
<keyword evidence="5" id="KW-1185">Reference proteome</keyword>
<organism evidence="4 5">
    <name type="scientific">Nostoc flagelliforme CCNUN1</name>
    <dbReference type="NCBI Taxonomy" id="2038116"/>
    <lineage>
        <taxon>Bacteria</taxon>
        <taxon>Bacillati</taxon>
        <taxon>Cyanobacteriota</taxon>
        <taxon>Cyanophyceae</taxon>
        <taxon>Nostocales</taxon>
        <taxon>Nostocaceae</taxon>
        <taxon>Nostoc</taxon>
    </lineage>
</organism>
<dbReference type="GO" id="GO:0006633">
    <property type="term" value="P:fatty acid biosynthetic process"/>
    <property type="evidence" value="ECO:0007669"/>
    <property type="project" value="TreeGrafter"/>
</dbReference>
<reference evidence="4 5" key="1">
    <citation type="submission" date="2017-11" db="EMBL/GenBank/DDBJ databases">
        <title>Complete genome of a free-living desiccation-tolerant cyanobacterium and its photosynthetic adaptation to extreme terrestrial habitat.</title>
        <authorList>
            <person name="Shang J."/>
        </authorList>
    </citation>
    <scope>NUCLEOTIDE SEQUENCE [LARGE SCALE GENOMIC DNA]</scope>
    <source>
        <strain evidence="4 5">CCNUN1</strain>
        <plasmid evidence="5">pnfsy07</plasmid>
    </source>
</reference>
<dbReference type="PANTHER" id="PTHR43775:SF51">
    <property type="entry name" value="INACTIVE PHENOLPHTHIOCEROL SYNTHESIS POLYKETIDE SYNTHASE TYPE I PKS1-RELATED"/>
    <property type="match status" value="1"/>
</dbReference>
<dbReference type="PROSITE" id="PS52019">
    <property type="entry name" value="PKS_MFAS_DH"/>
    <property type="match status" value="1"/>
</dbReference>
<dbReference type="Gene3D" id="3.10.129.110">
    <property type="entry name" value="Polyketide synthase dehydratase"/>
    <property type="match status" value="1"/>
</dbReference>
<feature type="domain" description="PKS/mFAS DH" evidence="3">
    <location>
        <begin position="284"/>
        <end position="572"/>
    </location>
</feature>
<dbReference type="Pfam" id="PF08659">
    <property type="entry name" value="KR"/>
    <property type="match status" value="1"/>
</dbReference>
<evidence type="ECO:0000256" key="2">
    <source>
        <dbReference type="PROSITE-ProRule" id="PRU01363"/>
    </source>
</evidence>
<feature type="region of interest" description="N-terminal hotdog fold" evidence="2">
    <location>
        <begin position="284"/>
        <end position="406"/>
    </location>
</feature>
<feature type="active site" description="Proton acceptor; for dehydratase activity" evidence="2">
    <location>
        <position position="317"/>
    </location>
</feature>
<evidence type="ECO:0000256" key="1">
    <source>
        <dbReference type="ARBA" id="ARBA00022679"/>
    </source>
</evidence>
<dbReference type="InterPro" id="IPR036291">
    <property type="entry name" value="NAD(P)-bd_dom_sf"/>
</dbReference>
<dbReference type="SUPFAM" id="SSF51735">
    <property type="entry name" value="NAD(P)-binding Rossmann-fold domains"/>
    <property type="match status" value="1"/>
</dbReference>
<dbReference type="Pfam" id="PF14765">
    <property type="entry name" value="PS-DH"/>
    <property type="match status" value="1"/>
</dbReference>
<dbReference type="CDD" id="cd08953">
    <property type="entry name" value="KR_2_SDR_x"/>
    <property type="match status" value="1"/>
</dbReference>
<geneLocation type="plasmid" evidence="5">
    <name>pnfsy07</name>
</geneLocation>
<dbReference type="Gene3D" id="3.40.50.720">
    <property type="entry name" value="NAD(P)-binding Rossmann-like Domain"/>
    <property type="match status" value="1"/>
</dbReference>